<dbReference type="SUPFAM" id="SSF53720">
    <property type="entry name" value="ALDH-like"/>
    <property type="match status" value="1"/>
</dbReference>
<protein>
    <submittedName>
        <fullName evidence="8 9">Aldehyde dehydrogenase family 8 member A1-like</fullName>
    </submittedName>
</protein>
<keyword evidence="7" id="KW-1185">Reference proteome</keyword>
<dbReference type="PROSITE" id="PS00687">
    <property type="entry name" value="ALDEHYDE_DEHYDR_GLU"/>
    <property type="match status" value="1"/>
</dbReference>
<feature type="domain" description="Aldehyde dehydrogenase" evidence="6">
    <location>
        <begin position="24"/>
        <end position="485"/>
    </location>
</feature>
<dbReference type="Proteomes" id="UP000694941">
    <property type="component" value="Unplaced"/>
</dbReference>
<dbReference type="CDD" id="cd07093">
    <property type="entry name" value="ALDH_F8_HMSADH"/>
    <property type="match status" value="1"/>
</dbReference>
<evidence type="ECO:0000313" key="7">
    <source>
        <dbReference type="Proteomes" id="UP000694941"/>
    </source>
</evidence>
<evidence type="ECO:0000256" key="4">
    <source>
        <dbReference type="PROSITE-ProRule" id="PRU10007"/>
    </source>
</evidence>
<dbReference type="Gene3D" id="3.40.309.10">
    <property type="entry name" value="Aldehyde Dehydrogenase, Chain A, domain 2"/>
    <property type="match status" value="1"/>
</dbReference>
<dbReference type="RefSeq" id="XP_013788190.1">
    <property type="nucleotide sequence ID" value="XM_013932736.2"/>
</dbReference>
<sequence>MSIMNNGIPVVQNFINGHFCKSDQFIESIDPSTGKPWMKVPDSGKSEVEKAVEAAENGFKVWSKTSPVERAKVLYRISDIIESRLEEFAQAESKDQGKPLWQARTLDIPRAVLNLRHFATTVQSDKEIAVIQPEIGVLNYTVSSPVGVVGIITPWNLPLYLLTFKLAPALAYGNTVVAKPSELTSVTAWMLCSVFKEAGLPPGVVNMVFGYGSTVGELLAKHPNVKAISFTGSTITGKRISQITAPYMKKLSLEMGGKNAAVVFEDADLEQCVPTLIRASFLNQGEVCLCTSRIYVQRSVFEVFIQEFVKETIKKIKVGAPSAPDTWMGPLISKQHMEKVKNYLKIAEKEGATFLCGGLDVDLDLPPENQNGYFISPTVLTNLPDMSFCMQEEIFGPVTCVVPFDIEEEVISRANDVQYGLCASIWSKDVSRIYRLAQEMEVGTVWCNTWLIRNLHMPFGGVKMSGVGFEGSDASREFYTVKKTICVKTY</sequence>
<dbReference type="Pfam" id="PF00171">
    <property type="entry name" value="Aldedh"/>
    <property type="match status" value="1"/>
</dbReference>
<proteinExistence type="inferred from homology"/>
<evidence type="ECO:0000313" key="9">
    <source>
        <dbReference type="RefSeq" id="XP_022256421.1"/>
    </source>
</evidence>
<dbReference type="RefSeq" id="XP_022256421.1">
    <property type="nucleotide sequence ID" value="XM_022400713.1"/>
</dbReference>
<dbReference type="InterPro" id="IPR016163">
    <property type="entry name" value="Ald_DH_C"/>
</dbReference>
<name>A0ABM1BT69_LIMPO</name>
<evidence type="ECO:0000256" key="1">
    <source>
        <dbReference type="ARBA" id="ARBA00009986"/>
    </source>
</evidence>
<dbReference type="InterPro" id="IPR015590">
    <property type="entry name" value="Aldehyde_DH_dom"/>
</dbReference>
<dbReference type="Gene3D" id="3.40.605.10">
    <property type="entry name" value="Aldehyde Dehydrogenase, Chain A, domain 1"/>
    <property type="match status" value="1"/>
</dbReference>
<dbReference type="InterPro" id="IPR016160">
    <property type="entry name" value="Ald_DH_CS_CYS"/>
</dbReference>
<feature type="active site" evidence="4">
    <location>
        <position position="254"/>
    </location>
</feature>
<evidence type="ECO:0000259" key="6">
    <source>
        <dbReference type="Pfam" id="PF00171"/>
    </source>
</evidence>
<keyword evidence="2 5" id="KW-0560">Oxidoreductase</keyword>
<keyword evidence="3" id="KW-0520">NAD</keyword>
<dbReference type="PANTHER" id="PTHR43720">
    <property type="entry name" value="2-AMINOMUCONIC SEMIALDEHYDE DEHYDROGENASE"/>
    <property type="match status" value="1"/>
</dbReference>
<evidence type="ECO:0000256" key="3">
    <source>
        <dbReference type="ARBA" id="ARBA00023027"/>
    </source>
</evidence>
<dbReference type="GeneID" id="106472110"/>
<organism evidence="7 8">
    <name type="scientific">Limulus polyphemus</name>
    <name type="common">Atlantic horseshoe crab</name>
    <dbReference type="NCBI Taxonomy" id="6850"/>
    <lineage>
        <taxon>Eukaryota</taxon>
        <taxon>Metazoa</taxon>
        <taxon>Ecdysozoa</taxon>
        <taxon>Arthropoda</taxon>
        <taxon>Chelicerata</taxon>
        <taxon>Merostomata</taxon>
        <taxon>Xiphosura</taxon>
        <taxon>Limulidae</taxon>
        <taxon>Limulus</taxon>
    </lineage>
</organism>
<accession>A0ABM1BT69</accession>
<evidence type="ECO:0000256" key="5">
    <source>
        <dbReference type="RuleBase" id="RU003345"/>
    </source>
</evidence>
<comment type="similarity">
    <text evidence="1 5">Belongs to the aldehyde dehydrogenase family.</text>
</comment>
<evidence type="ECO:0000313" key="8">
    <source>
        <dbReference type="RefSeq" id="XP_013788190.1"/>
    </source>
</evidence>
<gene>
    <name evidence="8 9" type="primary">LOC106472110</name>
</gene>
<dbReference type="InterPro" id="IPR016161">
    <property type="entry name" value="Ald_DH/histidinol_DH"/>
</dbReference>
<dbReference type="InterPro" id="IPR016162">
    <property type="entry name" value="Ald_DH_N"/>
</dbReference>
<dbReference type="InterPro" id="IPR029510">
    <property type="entry name" value="Ald_DH_CS_GLU"/>
</dbReference>
<dbReference type="PANTHER" id="PTHR43720:SF2">
    <property type="entry name" value="2-AMINOMUCONIC SEMIALDEHYDE DEHYDROGENASE"/>
    <property type="match status" value="1"/>
</dbReference>
<dbReference type="PROSITE" id="PS00070">
    <property type="entry name" value="ALDEHYDE_DEHYDR_CYS"/>
    <property type="match status" value="1"/>
</dbReference>
<reference evidence="8 9" key="1">
    <citation type="submission" date="2025-05" db="UniProtKB">
        <authorList>
            <consortium name="RefSeq"/>
        </authorList>
    </citation>
    <scope>IDENTIFICATION</scope>
    <source>
        <tissue evidence="8 9">Muscle</tissue>
    </source>
</reference>
<evidence type="ECO:0000256" key="2">
    <source>
        <dbReference type="ARBA" id="ARBA00023002"/>
    </source>
</evidence>